<comment type="caution">
    <text evidence="4">The sequence shown here is derived from an EMBL/GenBank/DDBJ whole genome shotgun (WGS) entry which is preliminary data.</text>
</comment>
<dbReference type="FunFam" id="3.90.850.10:FF:000002">
    <property type="entry name" value="2-hydroxyhepta-2,4-diene-1,7-dioate isomerase"/>
    <property type="match status" value="1"/>
</dbReference>
<dbReference type="InterPro" id="IPR036663">
    <property type="entry name" value="Fumarylacetoacetase_C_sf"/>
</dbReference>
<evidence type="ECO:0000313" key="5">
    <source>
        <dbReference type="Proteomes" id="UP000076574"/>
    </source>
</evidence>
<keyword evidence="2" id="KW-0479">Metal-binding</keyword>
<protein>
    <recommendedName>
        <fullName evidence="3">Fumarylacetoacetase-like C-terminal domain-containing protein</fullName>
    </recommendedName>
</protein>
<dbReference type="GO" id="GO:0016853">
    <property type="term" value="F:isomerase activity"/>
    <property type="evidence" value="ECO:0007669"/>
    <property type="project" value="UniProtKB-ARBA"/>
</dbReference>
<evidence type="ECO:0000259" key="3">
    <source>
        <dbReference type="Pfam" id="PF01557"/>
    </source>
</evidence>
<reference evidence="4 5" key="1">
    <citation type="submission" date="2016-03" db="EMBL/GenBank/DDBJ databases">
        <title>Microsymbionts genomes from the relict species Vavilovia formosa (Stev.) Fed.</title>
        <authorList>
            <person name="Kopat V."/>
            <person name="Chirak E."/>
            <person name="Kimeklis A."/>
            <person name="Andronov E."/>
        </authorList>
    </citation>
    <scope>NUCLEOTIDE SEQUENCE [LARGE SCALE GENOMIC DNA]</scope>
    <source>
        <strain evidence="4 5">Vaf07</strain>
    </source>
</reference>
<feature type="domain" description="Fumarylacetoacetase-like C-terminal" evidence="3">
    <location>
        <begin position="86"/>
        <end position="298"/>
    </location>
</feature>
<dbReference type="GO" id="GO:0018773">
    <property type="term" value="F:acetylpyruvate hydrolase activity"/>
    <property type="evidence" value="ECO:0007669"/>
    <property type="project" value="TreeGrafter"/>
</dbReference>
<dbReference type="SUPFAM" id="SSF56529">
    <property type="entry name" value="FAH"/>
    <property type="match status" value="1"/>
</dbReference>
<dbReference type="OrthoDB" id="5197601at2"/>
<evidence type="ECO:0000256" key="2">
    <source>
        <dbReference type="ARBA" id="ARBA00022723"/>
    </source>
</evidence>
<keyword evidence="5" id="KW-1185">Reference proteome</keyword>
<dbReference type="AlphaFoldDB" id="A0A161R7B8"/>
<dbReference type="EMBL" id="LVYV01000001">
    <property type="protein sequence ID" value="KZD25211.1"/>
    <property type="molecule type" value="Genomic_DNA"/>
</dbReference>
<evidence type="ECO:0000256" key="1">
    <source>
        <dbReference type="ARBA" id="ARBA00010211"/>
    </source>
</evidence>
<dbReference type="GO" id="GO:0019752">
    <property type="term" value="P:carboxylic acid metabolic process"/>
    <property type="evidence" value="ECO:0007669"/>
    <property type="project" value="UniProtKB-ARBA"/>
</dbReference>
<dbReference type="PANTHER" id="PTHR11820">
    <property type="entry name" value="ACYLPYRUVASE"/>
    <property type="match status" value="1"/>
</dbReference>
<name>A0A161R7B8_9BRAD</name>
<evidence type="ECO:0000313" key="4">
    <source>
        <dbReference type="EMBL" id="KZD25211.1"/>
    </source>
</evidence>
<dbReference type="RefSeq" id="WP_068729238.1">
    <property type="nucleotide sequence ID" value="NZ_LVYV01000001.1"/>
</dbReference>
<dbReference type="InterPro" id="IPR011234">
    <property type="entry name" value="Fumarylacetoacetase-like_C"/>
</dbReference>
<dbReference type="Proteomes" id="UP000076574">
    <property type="component" value="Unassembled WGS sequence"/>
</dbReference>
<sequence length="299" mass="31778">MIFLTFAAADGSHLGLLIDDNVLDLTKVWPGAGQASAPRHVGDLAEAGEAGLAIVRDLASTANAANLVALASLTLMAPIPRPKKNVFCVGRNYKDHIDEGMRAQGKAPAPLPSVPEFFTKPPTAVIASGETIPQHANVTEQLDYEVELAVIIGKPGSNISAQNAFDHVFGYSIINDITSRDMQRRYGQWFKGKGLDRSCPFGPVVVHASALPNVADLRIVSTVNGEVRQDSRTSRMIFDIPAIIEHLTRGLTLEPGDVIATGTPSGVGYAMTPPHFLLKGDRVTAEIEGIGILSNSIVA</sequence>
<dbReference type="STRING" id="943830.A4A58_01780"/>
<comment type="similarity">
    <text evidence="1">Belongs to the FAH family.</text>
</comment>
<proteinExistence type="inferred from homology"/>
<dbReference type="PANTHER" id="PTHR11820:SF7">
    <property type="entry name" value="ACYLPYRUVASE FAHD1, MITOCHONDRIAL"/>
    <property type="match status" value="1"/>
</dbReference>
<dbReference type="Gene3D" id="3.90.850.10">
    <property type="entry name" value="Fumarylacetoacetase-like, C-terminal domain"/>
    <property type="match status" value="1"/>
</dbReference>
<dbReference type="Pfam" id="PF01557">
    <property type="entry name" value="FAA_hydrolase"/>
    <property type="match status" value="1"/>
</dbReference>
<organism evidence="4 5">
    <name type="scientific">Tardiphaga robiniae</name>
    <dbReference type="NCBI Taxonomy" id="943830"/>
    <lineage>
        <taxon>Bacteria</taxon>
        <taxon>Pseudomonadati</taxon>
        <taxon>Pseudomonadota</taxon>
        <taxon>Alphaproteobacteria</taxon>
        <taxon>Hyphomicrobiales</taxon>
        <taxon>Nitrobacteraceae</taxon>
        <taxon>Tardiphaga</taxon>
    </lineage>
</organism>
<accession>A0A161R7B8</accession>
<dbReference type="GO" id="GO:0046872">
    <property type="term" value="F:metal ion binding"/>
    <property type="evidence" value="ECO:0007669"/>
    <property type="project" value="UniProtKB-KW"/>
</dbReference>
<gene>
    <name evidence="4" type="ORF">A4A58_01780</name>
</gene>